<keyword evidence="2" id="KW-0645">Protease</keyword>
<dbReference type="FunFam" id="2.40.70.10:FF:000056">
    <property type="entry name" value="Eukaryotic aspartyl protease family protein"/>
    <property type="match status" value="1"/>
</dbReference>
<evidence type="ECO:0000256" key="5">
    <source>
        <dbReference type="ARBA" id="ARBA00023180"/>
    </source>
</evidence>
<evidence type="ECO:0000256" key="2">
    <source>
        <dbReference type="ARBA" id="ARBA00022670"/>
    </source>
</evidence>
<dbReference type="InterPro" id="IPR001461">
    <property type="entry name" value="Aspartic_peptidase_A1"/>
</dbReference>
<dbReference type="PANTHER" id="PTHR13683">
    <property type="entry name" value="ASPARTYL PROTEASES"/>
    <property type="match status" value="1"/>
</dbReference>
<evidence type="ECO:0000256" key="7">
    <source>
        <dbReference type="PIRSR" id="PIRSR601461-2"/>
    </source>
</evidence>
<keyword evidence="7" id="KW-1015">Disulfide bond</keyword>
<dbReference type="InterPro" id="IPR032799">
    <property type="entry name" value="TAXi_C"/>
</dbReference>
<dbReference type="PROSITE" id="PS51767">
    <property type="entry name" value="PEPTIDASE_A1"/>
    <property type="match status" value="1"/>
</dbReference>
<dbReference type="GO" id="GO:0006508">
    <property type="term" value="P:proteolysis"/>
    <property type="evidence" value="ECO:0007669"/>
    <property type="project" value="UniProtKB-KW"/>
</dbReference>
<dbReference type="Gramene" id="ONIVA02G17830.2">
    <property type="protein sequence ID" value="ONIVA02G17830.2"/>
    <property type="gene ID" value="ONIVA02G17830"/>
</dbReference>
<keyword evidence="8" id="KW-0732">Signal</keyword>
<evidence type="ECO:0000313" key="11">
    <source>
        <dbReference type="Proteomes" id="UP000006591"/>
    </source>
</evidence>
<accession>A0A0E0G6I7</accession>
<evidence type="ECO:0000259" key="9">
    <source>
        <dbReference type="PROSITE" id="PS51767"/>
    </source>
</evidence>
<dbReference type="PRINTS" id="PR00792">
    <property type="entry name" value="PEPSIN"/>
</dbReference>
<dbReference type="AlphaFoldDB" id="A0A0E0G6I7"/>
<evidence type="ECO:0000256" key="3">
    <source>
        <dbReference type="ARBA" id="ARBA00022750"/>
    </source>
</evidence>
<evidence type="ECO:0000256" key="4">
    <source>
        <dbReference type="ARBA" id="ARBA00022801"/>
    </source>
</evidence>
<feature type="chain" id="PRO_5002360164" description="Peptidase A1 domain-containing protein" evidence="8">
    <location>
        <begin position="36"/>
        <end position="512"/>
    </location>
</feature>
<evidence type="ECO:0000256" key="8">
    <source>
        <dbReference type="SAM" id="SignalP"/>
    </source>
</evidence>
<evidence type="ECO:0000256" key="1">
    <source>
        <dbReference type="ARBA" id="ARBA00007447"/>
    </source>
</evidence>
<keyword evidence="4" id="KW-0378">Hydrolase</keyword>
<dbReference type="EnsemblPlants" id="ONIVA02G17830.2">
    <property type="protein sequence ID" value="ONIVA02G17830.2"/>
    <property type="gene ID" value="ONIVA02G17830"/>
</dbReference>
<reference evidence="10" key="2">
    <citation type="submission" date="2018-04" db="EMBL/GenBank/DDBJ databases">
        <title>OnivRS2 (Oryza nivara Reference Sequence Version 2).</title>
        <authorList>
            <person name="Zhang J."/>
            <person name="Kudrna D."/>
            <person name="Lee S."/>
            <person name="Talag J."/>
            <person name="Rajasekar S."/>
            <person name="Welchert J."/>
            <person name="Hsing Y.-I."/>
            <person name="Wing R.A."/>
        </authorList>
    </citation>
    <scope>NUCLEOTIDE SEQUENCE [LARGE SCALE GENOMIC DNA]</scope>
    <source>
        <strain evidence="10">SL10</strain>
    </source>
</reference>
<dbReference type="PANTHER" id="PTHR13683:SF858">
    <property type="entry name" value="OS02G0473200 PROTEIN"/>
    <property type="match status" value="1"/>
</dbReference>
<feature type="domain" description="Peptidase A1" evidence="9">
    <location>
        <begin position="90"/>
        <end position="461"/>
    </location>
</feature>
<keyword evidence="3" id="KW-0064">Aspartyl protease</keyword>
<feature type="signal peptide" evidence="8">
    <location>
        <begin position="1"/>
        <end position="35"/>
    </location>
</feature>
<dbReference type="Pfam" id="PF14543">
    <property type="entry name" value="TAXi_N"/>
    <property type="match status" value="1"/>
</dbReference>
<dbReference type="InterPro" id="IPR034161">
    <property type="entry name" value="Pepsin-like_plant"/>
</dbReference>
<dbReference type="Pfam" id="PF14541">
    <property type="entry name" value="TAXi_C"/>
    <property type="match status" value="1"/>
</dbReference>
<dbReference type="InterPro" id="IPR021109">
    <property type="entry name" value="Peptidase_aspartic_dom_sf"/>
</dbReference>
<comment type="similarity">
    <text evidence="1">Belongs to the peptidase A1 family.</text>
</comment>
<organism evidence="10">
    <name type="scientific">Oryza nivara</name>
    <name type="common">Indian wild rice</name>
    <name type="synonym">Oryza sativa f. spontanea</name>
    <dbReference type="NCBI Taxonomy" id="4536"/>
    <lineage>
        <taxon>Eukaryota</taxon>
        <taxon>Viridiplantae</taxon>
        <taxon>Streptophyta</taxon>
        <taxon>Embryophyta</taxon>
        <taxon>Tracheophyta</taxon>
        <taxon>Spermatophyta</taxon>
        <taxon>Magnoliopsida</taxon>
        <taxon>Liliopsida</taxon>
        <taxon>Poales</taxon>
        <taxon>Poaceae</taxon>
        <taxon>BOP clade</taxon>
        <taxon>Oryzoideae</taxon>
        <taxon>Oryzeae</taxon>
        <taxon>Oryzinae</taxon>
        <taxon>Oryza</taxon>
    </lineage>
</organism>
<dbReference type="STRING" id="4536.A0A0E0G6I7"/>
<feature type="active site" evidence="6">
    <location>
        <position position="342"/>
    </location>
</feature>
<dbReference type="Gene3D" id="2.40.70.10">
    <property type="entry name" value="Acid Proteases"/>
    <property type="match status" value="2"/>
</dbReference>
<dbReference type="SUPFAM" id="SSF50630">
    <property type="entry name" value="Acid proteases"/>
    <property type="match status" value="1"/>
</dbReference>
<dbReference type="eggNOG" id="KOG1339">
    <property type="taxonomic scope" value="Eukaryota"/>
</dbReference>
<sequence length="512" mass="54259">MAARGACDPPGPGASLRRLVLLLALSVSALAAADASGVFEVQRKFTRHGDGGEGHLSALREHDGRRHGRLLAAIDLPLGGSGLATETGLYFTRIGIGTPAKRYYVQVDTGSDILWVNCVSCDGCPRKSNLGIPPLSCPDWMFDLGGVLQIELTMYDPRGSQSGELVTCDQQFCVANYGGVLPSCTSTSPCEYSISYGDGSSTAGFFVTDFLQYNQVSGDGQTTPANASVSFGCGAKLGGDLGSSNLALDGILGFGQSNSSMLSQLAAAGKVRKMFAHCLDTVNGGGIFAIGNVVQPKVKTTPLVPDMPHYNVILKGIDVGGTALGLPTNIFDSGNSKGTIIDSGTTLAYVPEGVYKALFAMVFDKHQDISVQTLQDFSCFQYSGSVDDGFPEVTFHFEGDVSLIVSPHDYLFQNGKNLYCMGFQNGGVQTKDGKDMVLLGDLVLSNKLVLYDLENQAIGWADYNCSSSIKISDDKGSTYTVNADDISSGCEVQWRKSLILLLATTVISYLML</sequence>
<dbReference type="InterPro" id="IPR032861">
    <property type="entry name" value="TAXi_N"/>
</dbReference>
<reference evidence="10" key="1">
    <citation type="submission" date="2015-04" db="UniProtKB">
        <authorList>
            <consortium name="EnsemblPlants"/>
        </authorList>
    </citation>
    <scope>IDENTIFICATION</scope>
    <source>
        <strain evidence="10">SL10</strain>
    </source>
</reference>
<evidence type="ECO:0000313" key="10">
    <source>
        <dbReference type="EnsemblPlants" id="ONIVA02G17830.2"/>
    </source>
</evidence>
<dbReference type="OMA" id="CIGRIDG"/>
<dbReference type="Proteomes" id="UP000006591">
    <property type="component" value="Chromosome 2"/>
</dbReference>
<dbReference type="GO" id="GO:0004190">
    <property type="term" value="F:aspartic-type endopeptidase activity"/>
    <property type="evidence" value="ECO:0007669"/>
    <property type="project" value="UniProtKB-KW"/>
</dbReference>
<evidence type="ECO:0000256" key="6">
    <source>
        <dbReference type="PIRSR" id="PIRSR601461-1"/>
    </source>
</evidence>
<feature type="disulfide bond" evidence="7">
    <location>
        <begin position="379"/>
        <end position="420"/>
    </location>
</feature>
<name>A0A0E0G6I7_ORYNI</name>
<dbReference type="InterPro" id="IPR033121">
    <property type="entry name" value="PEPTIDASE_A1"/>
</dbReference>
<keyword evidence="5" id="KW-0325">Glycoprotein</keyword>
<feature type="active site" evidence="6">
    <location>
        <position position="108"/>
    </location>
</feature>
<keyword evidence="11" id="KW-1185">Reference proteome</keyword>
<proteinExistence type="inferred from homology"/>
<protein>
    <recommendedName>
        <fullName evidence="9">Peptidase A1 domain-containing protein</fullName>
    </recommendedName>
</protein>
<dbReference type="CDD" id="cd05476">
    <property type="entry name" value="pepsin_A_like_plant"/>
    <property type="match status" value="1"/>
</dbReference>